<sequence length="276" mass="29277">MVMRTTGAAARVGTVLIGGAVLGTLSVAILTIGVLGVGTAPAVAAGAETVPLPVPRPKKLAQTAQPARPPLVAPALTGTPPTGAVVPVAAPARPGVLDNSQKALADKVSGYLSGMQTLVGSFIQVGPDGGRTEGQFYIQKPGKVRFEYSPPSPIDVIADGSSVVVRDRKLATQDLYPLSQTPLRYLLVEKIDLTRDTNLVSVSADDVFVTVVIEEKQALTGTHRMMMMFGAKDFQLKQWTVTDPQGYDTTVAVYNLDPTKRPDPGLFRIEYERVLQ</sequence>
<keyword evidence="1" id="KW-0732">Signal</keyword>
<dbReference type="InterPro" id="IPR029046">
    <property type="entry name" value="LolA/LolB/LppX"/>
</dbReference>
<comment type="caution">
    <text evidence="3">The sequence shown here is derived from an EMBL/GenBank/DDBJ whole genome shotgun (WGS) entry which is preliminary data.</text>
</comment>
<dbReference type="CDD" id="cd16325">
    <property type="entry name" value="LolA"/>
    <property type="match status" value="1"/>
</dbReference>
<gene>
    <name evidence="3" type="ORF">GJ689_23065</name>
</gene>
<organism evidence="3 4">
    <name type="scientific">Rhodoplanes serenus</name>
    <dbReference type="NCBI Taxonomy" id="200615"/>
    <lineage>
        <taxon>Bacteria</taxon>
        <taxon>Pseudomonadati</taxon>
        <taxon>Pseudomonadota</taxon>
        <taxon>Alphaproteobacteria</taxon>
        <taxon>Hyphomicrobiales</taxon>
        <taxon>Nitrobacteraceae</taxon>
        <taxon>Rhodoplanes</taxon>
    </lineage>
</organism>
<protein>
    <submittedName>
        <fullName evidence="3">Outer membrane lipoprotein carrier protein LolA</fullName>
    </submittedName>
</protein>
<keyword evidence="3" id="KW-0449">Lipoprotein</keyword>
<dbReference type="InterPro" id="IPR004564">
    <property type="entry name" value="OM_lipoprot_carrier_LolA-like"/>
</dbReference>
<dbReference type="AlphaFoldDB" id="A0A327JZY7"/>
<evidence type="ECO:0000256" key="2">
    <source>
        <dbReference type="SAM" id="Phobius"/>
    </source>
</evidence>
<name>A0A327JZY7_9BRAD</name>
<dbReference type="SUPFAM" id="SSF89392">
    <property type="entry name" value="Prokaryotic lipoproteins and lipoprotein localization factors"/>
    <property type="match status" value="1"/>
</dbReference>
<evidence type="ECO:0000313" key="4">
    <source>
        <dbReference type="Proteomes" id="UP000438991"/>
    </source>
</evidence>
<dbReference type="Gene3D" id="2.50.20.10">
    <property type="entry name" value="Lipoprotein localisation LolA/LolB/LppX"/>
    <property type="match status" value="1"/>
</dbReference>
<evidence type="ECO:0000313" key="3">
    <source>
        <dbReference type="EMBL" id="MTW19083.1"/>
    </source>
</evidence>
<keyword evidence="2" id="KW-1133">Transmembrane helix</keyword>
<reference evidence="3 4" key="1">
    <citation type="submission" date="2019-11" db="EMBL/GenBank/DDBJ databases">
        <title>Whole-genome sequence of Rhodoplanes serenus DSM 18633, type strain.</title>
        <authorList>
            <person name="Kyndt J.A."/>
            <person name="Meyer T.E."/>
        </authorList>
    </citation>
    <scope>NUCLEOTIDE SEQUENCE [LARGE SCALE GENOMIC DNA]</scope>
    <source>
        <strain evidence="3 4">DSM 18633</strain>
    </source>
</reference>
<feature type="transmembrane region" description="Helical" evidence="2">
    <location>
        <begin position="12"/>
        <end position="35"/>
    </location>
</feature>
<dbReference type="PANTHER" id="PTHR35869:SF1">
    <property type="entry name" value="OUTER-MEMBRANE LIPOPROTEIN CARRIER PROTEIN"/>
    <property type="match status" value="1"/>
</dbReference>
<proteinExistence type="predicted"/>
<accession>A0A327JZY7</accession>
<dbReference type="PANTHER" id="PTHR35869">
    <property type="entry name" value="OUTER-MEMBRANE LIPOPROTEIN CARRIER PROTEIN"/>
    <property type="match status" value="1"/>
</dbReference>
<keyword evidence="2" id="KW-0812">Transmembrane</keyword>
<dbReference type="EMBL" id="WNKV01000023">
    <property type="protein sequence ID" value="MTW19083.1"/>
    <property type="molecule type" value="Genomic_DNA"/>
</dbReference>
<keyword evidence="2" id="KW-0472">Membrane</keyword>
<dbReference type="Proteomes" id="UP000438991">
    <property type="component" value="Unassembled WGS sequence"/>
</dbReference>
<dbReference type="Pfam" id="PF03548">
    <property type="entry name" value="LolA"/>
    <property type="match status" value="1"/>
</dbReference>
<evidence type="ECO:0000256" key="1">
    <source>
        <dbReference type="ARBA" id="ARBA00022729"/>
    </source>
</evidence>